<dbReference type="Proteomes" id="UP000554520">
    <property type="component" value="Unassembled WGS sequence"/>
</dbReference>
<gene>
    <name evidence="1" type="ORF">FHS21_005261</name>
</gene>
<comment type="caution">
    <text evidence="1">The sequence shown here is derived from an EMBL/GenBank/DDBJ whole genome shotgun (WGS) entry which is preliminary data.</text>
</comment>
<keyword evidence="2" id="KW-1185">Reference proteome</keyword>
<sequence>MTRHGIFQPHAAGAQPATADTRVLMVMIVVDMTTISPVPGRLHYGQVQRSGPSACIPATPSSGCVIADISQKPKSP</sequence>
<dbReference type="AlphaFoldDB" id="A0A839UGA9"/>
<proteinExistence type="predicted"/>
<dbReference type="RefSeq" id="WP_183664704.1">
    <property type="nucleotide sequence ID" value="NZ_JACHXN010000023.1"/>
</dbReference>
<organism evidence="1 2">
    <name type="scientific">Phyllobacterium trifolii</name>
    <dbReference type="NCBI Taxonomy" id="300193"/>
    <lineage>
        <taxon>Bacteria</taxon>
        <taxon>Pseudomonadati</taxon>
        <taxon>Pseudomonadota</taxon>
        <taxon>Alphaproteobacteria</taxon>
        <taxon>Hyphomicrobiales</taxon>
        <taxon>Phyllobacteriaceae</taxon>
        <taxon>Phyllobacterium</taxon>
    </lineage>
</organism>
<accession>A0A839UGA9</accession>
<name>A0A839UGA9_9HYPH</name>
<reference evidence="1 2" key="1">
    <citation type="submission" date="2020-08" db="EMBL/GenBank/DDBJ databases">
        <title>Genomic Encyclopedia of Type Strains, Phase III (KMG-III): the genomes of soil and plant-associated and newly described type strains.</title>
        <authorList>
            <person name="Whitman W."/>
        </authorList>
    </citation>
    <scope>NUCLEOTIDE SEQUENCE [LARGE SCALE GENOMIC DNA]</scope>
    <source>
        <strain evidence="1 2">CECT 7015</strain>
    </source>
</reference>
<protein>
    <submittedName>
        <fullName evidence="1">Uncharacterized protein</fullName>
    </submittedName>
</protein>
<dbReference type="EMBL" id="JACHXN010000023">
    <property type="protein sequence ID" value="MBB3148813.1"/>
    <property type="molecule type" value="Genomic_DNA"/>
</dbReference>
<evidence type="ECO:0000313" key="1">
    <source>
        <dbReference type="EMBL" id="MBB3148813.1"/>
    </source>
</evidence>
<evidence type="ECO:0000313" key="2">
    <source>
        <dbReference type="Proteomes" id="UP000554520"/>
    </source>
</evidence>